<evidence type="ECO:0000256" key="8">
    <source>
        <dbReference type="ARBA" id="ARBA00022918"/>
    </source>
</evidence>
<sequence length="256" mass="29131">SSCCQAIRGLCATDLGGKCFISVGNFYAVKFCLRVIGARDTPKLTWKTSDPIWVDQWPMSLEKLHVLQELVQEQLQKGHIIPSNSPWNSPVFIIKKRSGGWRLLHDLRKINEAIEGMGPLQPGLPSPSMIPRNWHLIVIDLKDCFFDIPLHPDDAPRFSFSMPSINMQAPLDRYHWLVLPQGLRNSPSICQWYVAKILSPIREKMPDVLLYHYMDEILISAETVIPCQAVTAADLTIASEKVQKTSPWKYLGWKIN</sequence>
<keyword evidence="11" id="KW-1185">Reference proteome</keyword>
<keyword evidence="8" id="KW-0695">RNA-directed DNA polymerase</keyword>
<dbReference type="OrthoDB" id="6773263at2759"/>
<evidence type="ECO:0000313" key="10">
    <source>
        <dbReference type="EMBL" id="TRZ06013.1"/>
    </source>
</evidence>
<dbReference type="SUPFAM" id="SSF56672">
    <property type="entry name" value="DNA/RNA polymerases"/>
    <property type="match status" value="1"/>
</dbReference>
<keyword evidence="3" id="KW-0808">Transferase</keyword>
<dbReference type="PANTHER" id="PTHR41694:SF3">
    <property type="entry name" value="RNA-DIRECTED DNA POLYMERASE-RELATED"/>
    <property type="match status" value="1"/>
</dbReference>
<dbReference type="EC" id="3.1.26.4" evidence="2"/>
<keyword evidence="6" id="KW-0255">Endonuclease</keyword>
<evidence type="ECO:0000256" key="3">
    <source>
        <dbReference type="ARBA" id="ARBA00022679"/>
    </source>
</evidence>
<comment type="similarity">
    <text evidence="1">Belongs to the beta type-B retroviral polymerase family. HERV class-II K(HML-2) pol subfamily.</text>
</comment>
<dbReference type="EMBL" id="SWJQ01003052">
    <property type="protein sequence ID" value="TRZ06013.1"/>
    <property type="molecule type" value="Genomic_DNA"/>
</dbReference>
<dbReference type="InterPro" id="IPR000477">
    <property type="entry name" value="RT_dom"/>
</dbReference>
<dbReference type="InterPro" id="IPR043502">
    <property type="entry name" value="DNA/RNA_pol_sf"/>
</dbReference>
<keyword evidence="4" id="KW-0548">Nucleotidyltransferase</keyword>
<gene>
    <name evidence="10" type="ORF">HGM15179_021094</name>
</gene>
<evidence type="ECO:0000313" key="11">
    <source>
        <dbReference type="Proteomes" id="UP000796761"/>
    </source>
</evidence>
<dbReference type="GO" id="GO:0003964">
    <property type="term" value="F:RNA-directed DNA polymerase activity"/>
    <property type="evidence" value="ECO:0007669"/>
    <property type="project" value="UniProtKB-KW"/>
</dbReference>
<dbReference type="InterPro" id="IPR043128">
    <property type="entry name" value="Rev_trsase/Diguanyl_cyclase"/>
</dbReference>
<comment type="caution">
    <text evidence="10">The sequence shown here is derived from an EMBL/GenBank/DDBJ whole genome shotgun (WGS) entry which is preliminary data.</text>
</comment>
<proteinExistence type="inferred from homology"/>
<evidence type="ECO:0000256" key="2">
    <source>
        <dbReference type="ARBA" id="ARBA00012180"/>
    </source>
</evidence>
<organism evidence="10 11">
    <name type="scientific">Zosterops borbonicus</name>
    <dbReference type="NCBI Taxonomy" id="364589"/>
    <lineage>
        <taxon>Eukaryota</taxon>
        <taxon>Metazoa</taxon>
        <taxon>Chordata</taxon>
        <taxon>Craniata</taxon>
        <taxon>Vertebrata</taxon>
        <taxon>Euteleostomi</taxon>
        <taxon>Archelosauria</taxon>
        <taxon>Archosauria</taxon>
        <taxon>Dinosauria</taxon>
        <taxon>Saurischia</taxon>
        <taxon>Theropoda</taxon>
        <taxon>Coelurosauria</taxon>
        <taxon>Aves</taxon>
        <taxon>Neognathae</taxon>
        <taxon>Neoaves</taxon>
        <taxon>Telluraves</taxon>
        <taxon>Australaves</taxon>
        <taxon>Passeriformes</taxon>
        <taxon>Sylvioidea</taxon>
        <taxon>Zosteropidae</taxon>
        <taxon>Zosterops</taxon>
    </lineage>
</organism>
<evidence type="ECO:0000256" key="6">
    <source>
        <dbReference type="ARBA" id="ARBA00022759"/>
    </source>
</evidence>
<dbReference type="PANTHER" id="PTHR41694">
    <property type="entry name" value="ENDOGENOUS RETROVIRUS GROUP K MEMBER POL PROTEIN"/>
    <property type="match status" value="1"/>
</dbReference>
<feature type="domain" description="Reverse transcriptase" evidence="9">
    <location>
        <begin position="75"/>
        <end position="256"/>
    </location>
</feature>
<evidence type="ECO:0000256" key="4">
    <source>
        <dbReference type="ARBA" id="ARBA00022695"/>
    </source>
</evidence>
<dbReference type="Gene3D" id="3.10.10.10">
    <property type="entry name" value="HIV Type 1 Reverse Transcriptase, subunit A, domain 1"/>
    <property type="match status" value="1"/>
</dbReference>
<feature type="non-terminal residue" evidence="10">
    <location>
        <position position="256"/>
    </location>
</feature>
<keyword evidence="5" id="KW-0540">Nuclease</keyword>
<name>A0A8K1D7Z5_9PASS</name>
<protein>
    <recommendedName>
        <fullName evidence="2">ribonuclease H</fullName>
        <ecNumber evidence="2">3.1.26.4</ecNumber>
    </recommendedName>
</protein>
<dbReference type="GO" id="GO:0035613">
    <property type="term" value="F:RNA stem-loop binding"/>
    <property type="evidence" value="ECO:0007669"/>
    <property type="project" value="TreeGrafter"/>
</dbReference>
<dbReference type="PROSITE" id="PS50878">
    <property type="entry name" value="RT_POL"/>
    <property type="match status" value="1"/>
</dbReference>
<evidence type="ECO:0000256" key="1">
    <source>
        <dbReference type="ARBA" id="ARBA00010879"/>
    </source>
</evidence>
<evidence type="ECO:0000256" key="7">
    <source>
        <dbReference type="ARBA" id="ARBA00022801"/>
    </source>
</evidence>
<accession>A0A8K1D7Z5</accession>
<evidence type="ECO:0000256" key="5">
    <source>
        <dbReference type="ARBA" id="ARBA00022722"/>
    </source>
</evidence>
<dbReference type="Proteomes" id="UP000796761">
    <property type="component" value="Unassembled WGS sequence"/>
</dbReference>
<evidence type="ECO:0000259" key="9">
    <source>
        <dbReference type="PROSITE" id="PS50878"/>
    </source>
</evidence>
<dbReference type="AlphaFoldDB" id="A0A8K1D7Z5"/>
<dbReference type="GO" id="GO:0004523">
    <property type="term" value="F:RNA-DNA hybrid ribonuclease activity"/>
    <property type="evidence" value="ECO:0007669"/>
    <property type="project" value="UniProtKB-EC"/>
</dbReference>
<reference evidence="10" key="1">
    <citation type="submission" date="2019-04" db="EMBL/GenBank/DDBJ databases">
        <title>Genome assembly of Zosterops borbonicus 15179.</title>
        <authorList>
            <person name="Leroy T."/>
            <person name="Anselmetti Y."/>
            <person name="Tilak M.-K."/>
            <person name="Nabholz B."/>
        </authorList>
    </citation>
    <scope>NUCLEOTIDE SEQUENCE</scope>
    <source>
        <strain evidence="10">HGM_15179</strain>
        <tissue evidence="10">Muscle</tissue>
    </source>
</reference>
<dbReference type="Pfam" id="PF00078">
    <property type="entry name" value="RVT_1"/>
    <property type="match status" value="1"/>
</dbReference>
<dbReference type="Gene3D" id="3.30.70.270">
    <property type="match status" value="1"/>
</dbReference>
<keyword evidence="7" id="KW-0378">Hydrolase</keyword>
<feature type="non-terminal residue" evidence="10">
    <location>
        <position position="1"/>
    </location>
</feature>